<dbReference type="OrthoDB" id="1470350at2759"/>
<keyword evidence="2" id="KW-1185">Reference proteome</keyword>
<dbReference type="GO" id="GO:0005506">
    <property type="term" value="F:iron ion binding"/>
    <property type="evidence" value="ECO:0007669"/>
    <property type="project" value="InterPro"/>
</dbReference>
<feature type="non-terminal residue" evidence="1">
    <location>
        <position position="1"/>
    </location>
</feature>
<dbReference type="GO" id="GO:0020037">
    <property type="term" value="F:heme binding"/>
    <property type="evidence" value="ECO:0007669"/>
    <property type="project" value="InterPro"/>
</dbReference>
<sequence>KVNIISWMGRTALEIMGQAGLGYLFDLLTSKESGHPYSRIIKELFPAMMRMQFWAWNILPFISKIGSSSLCCLILDLLPWKGTHHLCDMANYMYKVGGKVFESKKLALEKGDEAVARQLGRGKRLD</sequence>
<dbReference type="GO" id="GO:0004497">
    <property type="term" value="F:monooxygenase activity"/>
    <property type="evidence" value="ECO:0007669"/>
    <property type="project" value="InterPro"/>
</dbReference>
<dbReference type="Proteomes" id="UP000799118">
    <property type="component" value="Unassembled WGS sequence"/>
</dbReference>
<proteinExistence type="predicted"/>
<dbReference type="InterPro" id="IPR036396">
    <property type="entry name" value="Cyt_P450_sf"/>
</dbReference>
<protein>
    <submittedName>
        <fullName evidence="1">Uncharacterized protein</fullName>
    </submittedName>
</protein>
<reference evidence="1" key="1">
    <citation type="journal article" date="2019" name="Environ. Microbiol.">
        <title>Fungal ecological strategies reflected in gene transcription - a case study of two litter decomposers.</title>
        <authorList>
            <person name="Barbi F."/>
            <person name="Kohler A."/>
            <person name="Barry K."/>
            <person name="Baskaran P."/>
            <person name="Daum C."/>
            <person name="Fauchery L."/>
            <person name="Ihrmark K."/>
            <person name="Kuo A."/>
            <person name="LaButti K."/>
            <person name="Lipzen A."/>
            <person name="Morin E."/>
            <person name="Grigoriev I.V."/>
            <person name="Henrissat B."/>
            <person name="Lindahl B."/>
            <person name="Martin F."/>
        </authorList>
    </citation>
    <scope>NUCLEOTIDE SEQUENCE</scope>
    <source>
        <strain evidence="1">JB14</strain>
    </source>
</reference>
<dbReference type="AlphaFoldDB" id="A0A6A4H6U7"/>
<accession>A0A6A4H6U7</accession>
<name>A0A6A4H6U7_9AGAR</name>
<dbReference type="EMBL" id="ML769585">
    <property type="protein sequence ID" value="KAE9392897.1"/>
    <property type="molecule type" value="Genomic_DNA"/>
</dbReference>
<gene>
    <name evidence="1" type="ORF">BT96DRAFT_1055610</name>
</gene>
<dbReference type="Gene3D" id="1.10.630.10">
    <property type="entry name" value="Cytochrome P450"/>
    <property type="match status" value="1"/>
</dbReference>
<dbReference type="GO" id="GO:0016705">
    <property type="term" value="F:oxidoreductase activity, acting on paired donors, with incorporation or reduction of molecular oxygen"/>
    <property type="evidence" value="ECO:0007669"/>
    <property type="project" value="InterPro"/>
</dbReference>
<organism evidence="1 2">
    <name type="scientific">Gymnopus androsaceus JB14</name>
    <dbReference type="NCBI Taxonomy" id="1447944"/>
    <lineage>
        <taxon>Eukaryota</taxon>
        <taxon>Fungi</taxon>
        <taxon>Dikarya</taxon>
        <taxon>Basidiomycota</taxon>
        <taxon>Agaricomycotina</taxon>
        <taxon>Agaricomycetes</taxon>
        <taxon>Agaricomycetidae</taxon>
        <taxon>Agaricales</taxon>
        <taxon>Marasmiineae</taxon>
        <taxon>Omphalotaceae</taxon>
        <taxon>Gymnopus</taxon>
    </lineage>
</organism>
<evidence type="ECO:0000313" key="2">
    <source>
        <dbReference type="Proteomes" id="UP000799118"/>
    </source>
</evidence>
<evidence type="ECO:0000313" key="1">
    <source>
        <dbReference type="EMBL" id="KAE9392897.1"/>
    </source>
</evidence>